<accession>A0A3N3E6I5</accession>
<dbReference type="InterPro" id="IPR036388">
    <property type="entry name" value="WH-like_DNA-bd_sf"/>
</dbReference>
<comment type="similarity">
    <text evidence="1">Belongs to the LysR transcriptional regulatory family.</text>
</comment>
<comment type="caution">
    <text evidence="6">The sequence shown here is derived from an EMBL/GenBank/DDBJ whole genome shotgun (WGS) entry which is preliminary data.</text>
</comment>
<dbReference type="FunFam" id="1.10.10.10:FF:000001">
    <property type="entry name" value="LysR family transcriptional regulator"/>
    <property type="match status" value="1"/>
</dbReference>
<dbReference type="InterPro" id="IPR058163">
    <property type="entry name" value="LysR-type_TF_proteobact-type"/>
</dbReference>
<dbReference type="CDD" id="cd08422">
    <property type="entry name" value="PBP2_CrgA_like"/>
    <property type="match status" value="1"/>
</dbReference>
<name>A0A3N3E6I5_9VIBR</name>
<evidence type="ECO:0000256" key="3">
    <source>
        <dbReference type="ARBA" id="ARBA00023125"/>
    </source>
</evidence>
<evidence type="ECO:0000256" key="4">
    <source>
        <dbReference type="ARBA" id="ARBA00023163"/>
    </source>
</evidence>
<dbReference type="PANTHER" id="PTHR30537:SF5">
    <property type="entry name" value="HTH-TYPE TRANSCRIPTIONAL ACTIVATOR TTDR-RELATED"/>
    <property type="match status" value="1"/>
</dbReference>
<evidence type="ECO:0000313" key="7">
    <source>
        <dbReference type="Proteomes" id="UP000278792"/>
    </source>
</evidence>
<dbReference type="InterPro" id="IPR036390">
    <property type="entry name" value="WH_DNA-bd_sf"/>
</dbReference>
<dbReference type="Pfam" id="PF03466">
    <property type="entry name" value="LysR_substrate"/>
    <property type="match status" value="1"/>
</dbReference>
<dbReference type="RefSeq" id="WP_123780309.1">
    <property type="nucleotide sequence ID" value="NZ_RKIK01000003.1"/>
</dbReference>
<dbReference type="Proteomes" id="UP000278792">
    <property type="component" value="Unassembled WGS sequence"/>
</dbReference>
<dbReference type="Gene3D" id="1.10.10.10">
    <property type="entry name" value="Winged helix-like DNA-binding domain superfamily/Winged helix DNA-binding domain"/>
    <property type="match status" value="1"/>
</dbReference>
<organism evidence="6 7">
    <name type="scientific">Vibrio ponticus</name>
    <dbReference type="NCBI Taxonomy" id="265668"/>
    <lineage>
        <taxon>Bacteria</taxon>
        <taxon>Pseudomonadati</taxon>
        <taxon>Pseudomonadota</taxon>
        <taxon>Gammaproteobacteria</taxon>
        <taxon>Vibrionales</taxon>
        <taxon>Vibrionaceae</taxon>
        <taxon>Vibrio</taxon>
    </lineage>
</organism>
<evidence type="ECO:0000256" key="2">
    <source>
        <dbReference type="ARBA" id="ARBA00023015"/>
    </source>
</evidence>
<dbReference type="EMBL" id="RKIK01000003">
    <property type="protein sequence ID" value="ROV62189.1"/>
    <property type="molecule type" value="Genomic_DNA"/>
</dbReference>
<reference evidence="6 7" key="1">
    <citation type="submission" date="2018-11" db="EMBL/GenBank/DDBJ databases">
        <title>Vibrio ponticus strain CAIM 1751 pathogenic for the snapper Lutjanus guttatus.</title>
        <authorList>
            <person name="Soto-Rodriguez S."/>
            <person name="Lozano-Olvera R."/>
            <person name="Gomez-Gil B."/>
        </authorList>
    </citation>
    <scope>NUCLEOTIDE SEQUENCE [LARGE SCALE GENOMIC DNA]</scope>
    <source>
        <strain evidence="6 7">CAIM 1751</strain>
    </source>
</reference>
<dbReference type="SUPFAM" id="SSF53850">
    <property type="entry name" value="Periplasmic binding protein-like II"/>
    <property type="match status" value="1"/>
</dbReference>
<dbReference type="InterPro" id="IPR005119">
    <property type="entry name" value="LysR_subst-bd"/>
</dbReference>
<dbReference type="PROSITE" id="PS50931">
    <property type="entry name" value="HTH_LYSR"/>
    <property type="match status" value="1"/>
</dbReference>
<dbReference type="GO" id="GO:0006351">
    <property type="term" value="P:DNA-templated transcription"/>
    <property type="evidence" value="ECO:0007669"/>
    <property type="project" value="TreeGrafter"/>
</dbReference>
<sequence>MSFQIDTLRMFCLLAEKLSFTEAADELEISQPTLSRKISQLEQAVKLRLFHRGGNQIHLTPQGLVFLESCQRILQDLDNTVDGLHDTSESIRGEISVGLLHPMGRWLSQYFFRQFKQLHPNIRLNLVTLHPTLLREMASCDIMISPLLPTDLSLVARPILKYRRIFCASPEYLARVGVPNHPSELAQHQCITNTNSLKRETEWFYESVTGETGTVGVEGIITTDSVDIATNLSLSGMGVALVPEDQVRPKLDSGELKMLFDGNFGQHGQIYAVYRSRQYLPTRFRVFIEELRQFLNRKDASDLYRWRGE</sequence>
<dbReference type="PRINTS" id="PR00039">
    <property type="entry name" value="HTHLYSR"/>
</dbReference>
<dbReference type="SUPFAM" id="SSF46785">
    <property type="entry name" value="Winged helix' DNA-binding domain"/>
    <property type="match status" value="1"/>
</dbReference>
<protein>
    <submittedName>
        <fullName evidence="6">LysR family transcriptional regulator</fullName>
    </submittedName>
</protein>
<keyword evidence="2" id="KW-0805">Transcription regulation</keyword>
<dbReference type="GO" id="GO:0003700">
    <property type="term" value="F:DNA-binding transcription factor activity"/>
    <property type="evidence" value="ECO:0007669"/>
    <property type="project" value="InterPro"/>
</dbReference>
<dbReference type="Gene3D" id="3.40.190.290">
    <property type="match status" value="1"/>
</dbReference>
<proteinExistence type="inferred from homology"/>
<dbReference type="GO" id="GO:0043565">
    <property type="term" value="F:sequence-specific DNA binding"/>
    <property type="evidence" value="ECO:0007669"/>
    <property type="project" value="TreeGrafter"/>
</dbReference>
<keyword evidence="4" id="KW-0804">Transcription</keyword>
<evidence type="ECO:0000256" key="1">
    <source>
        <dbReference type="ARBA" id="ARBA00009437"/>
    </source>
</evidence>
<dbReference type="PANTHER" id="PTHR30537">
    <property type="entry name" value="HTH-TYPE TRANSCRIPTIONAL REGULATOR"/>
    <property type="match status" value="1"/>
</dbReference>
<gene>
    <name evidence="6" type="ORF">EGH82_02195</name>
</gene>
<keyword evidence="3" id="KW-0238">DNA-binding</keyword>
<evidence type="ECO:0000313" key="6">
    <source>
        <dbReference type="EMBL" id="ROV62189.1"/>
    </source>
</evidence>
<feature type="domain" description="HTH lysR-type" evidence="5">
    <location>
        <begin position="1"/>
        <end position="60"/>
    </location>
</feature>
<evidence type="ECO:0000259" key="5">
    <source>
        <dbReference type="PROSITE" id="PS50931"/>
    </source>
</evidence>
<dbReference type="InterPro" id="IPR000847">
    <property type="entry name" value="LysR_HTH_N"/>
</dbReference>
<dbReference type="Pfam" id="PF00126">
    <property type="entry name" value="HTH_1"/>
    <property type="match status" value="1"/>
</dbReference>
<dbReference type="AlphaFoldDB" id="A0A3N3E6I5"/>